<dbReference type="RefSeq" id="WP_011899336.1">
    <property type="nucleotide sequence ID" value="NZ_JBANEX010000127.1"/>
</dbReference>
<evidence type="ECO:0000313" key="2">
    <source>
        <dbReference type="EMBL" id="ALL42434.1"/>
    </source>
</evidence>
<dbReference type="PATRIC" id="fig|29491.15.peg.132"/>
<dbReference type="EMBL" id="KT033469">
    <property type="protein sequence ID" value="ALL42276.1"/>
    <property type="molecule type" value="Genomic_DNA"/>
</dbReference>
<dbReference type="AlphaFoldDB" id="A0A189PGE9"/>
<evidence type="ECO:0000313" key="1">
    <source>
        <dbReference type="EMBL" id="ALL42276.1"/>
    </source>
</evidence>
<geneLocation type="plasmid" evidence="2">
    <name>pAsa4c</name>
</geneLocation>
<sequence length="461" mass="53040">MDIVRCIERAKIKAFYRLLVDRLGSEVWAVRKAAYLKRIREQESKFSIRRPIEPQLFSPAEDDIDWYILMSYLAHDFEYCDSAYSSRRLWPYAMAIGAVAEKLRTVPNVDGVLDKMLANNNKPETQLFELLTASFYLKNGYEVAFIPENSIVWPDGKTKKSPDMLVCSGDLEFYVECKRSDKQTRYSKIEEQAWADIWDELSHHMLKVAPWNIINLVFHEQVSDITAQEVINLVNLAIKGGAGKASDGAISVEIRAIDKLRLKRHYRKFSVRPNSPQQELLVFGDIDSNEKRNISTIAKRVIRPGTQDDILNMFVKDIDKCVGAQWRCDHEISLGSRSKHFKSLLNDGIQQIPPDRAGVVHIWYETCDGIEVEELRRNKNVENISAYDASNTTVLGVFLHAVNYYPFEDDYEWAETVQDFARIPHLMELFPMQSLMLASGSTQEIEGDTHWGQDKAAKSMW</sequence>
<geneLocation type="plasmid" evidence="1">
    <name>pAsa4b</name>
</geneLocation>
<dbReference type="OMA" id="TETIAWY"/>
<proteinExistence type="predicted"/>
<protein>
    <submittedName>
        <fullName evidence="1">Uncharacterized protein</fullName>
    </submittedName>
</protein>
<name>A0A189PGE9_AERSS</name>
<dbReference type="EMBL" id="KT033470">
    <property type="protein sequence ID" value="ALL42434.1"/>
    <property type="molecule type" value="Genomic_DNA"/>
</dbReference>
<reference evidence="1" key="1">
    <citation type="submission" date="2015-06" db="EMBL/GenBank/DDBJ databases">
        <title>Antimicrobial resistance-carrying plasmid pAsa4 variants found in Aeromonas salmonicida subsp. salmonicida: general architecture, construction blocks and gene elimination.</title>
        <authorList>
            <person name="Tanaka K.H."/>
            <person name="Vincent A.T."/>
            <person name="Trudel M.V."/>
            <person name="Paquet V.E."/>
            <person name="Frenette M."/>
            <person name="Charette S.J."/>
        </authorList>
    </citation>
    <scope>NUCLEOTIDE SEQUENCE</scope>
    <source>
        <strain evidence="1">01-B522</strain>
        <strain evidence="2">JF2267</strain>
        <plasmid evidence="1">pAsa4b</plasmid>
        <plasmid evidence="2">pAsa4c</plasmid>
    </source>
</reference>
<organism evidence="1">
    <name type="scientific">Aeromonas salmonicida subsp. salmonicida</name>
    <dbReference type="NCBI Taxonomy" id="29491"/>
    <lineage>
        <taxon>Bacteria</taxon>
        <taxon>Pseudomonadati</taxon>
        <taxon>Pseudomonadota</taxon>
        <taxon>Gammaproteobacteria</taxon>
        <taxon>Aeromonadales</taxon>
        <taxon>Aeromonadaceae</taxon>
        <taxon>Aeromonas</taxon>
    </lineage>
</organism>
<keyword evidence="1" id="KW-0614">Plasmid</keyword>
<accession>A0A189PGE9</accession>